<dbReference type="InterPro" id="IPR023827">
    <property type="entry name" value="Peptidase_S8_Asp-AS"/>
</dbReference>
<evidence type="ECO:0000256" key="3">
    <source>
        <dbReference type="ARBA" id="ARBA00022801"/>
    </source>
</evidence>
<dbReference type="Gene3D" id="3.40.50.200">
    <property type="entry name" value="Peptidase S8/S53 domain"/>
    <property type="match status" value="1"/>
</dbReference>
<evidence type="ECO:0000313" key="7">
    <source>
        <dbReference type="EMBL" id="KAK8070436.1"/>
    </source>
</evidence>
<name>A0ABR1VGS1_9PEZI</name>
<keyword evidence="4" id="KW-0720">Serine protease</keyword>
<feature type="region of interest" description="Disordered" evidence="5">
    <location>
        <begin position="146"/>
        <end position="170"/>
    </location>
</feature>
<feature type="compositionally biased region" description="Low complexity" evidence="5">
    <location>
        <begin position="500"/>
        <end position="515"/>
    </location>
</feature>
<comment type="caution">
    <text evidence="7">The sequence shown here is derived from an EMBL/GenBank/DDBJ whole genome shotgun (WGS) entry which is preliminary data.</text>
</comment>
<reference evidence="7 8" key="1">
    <citation type="submission" date="2023-01" db="EMBL/GenBank/DDBJ databases">
        <title>Analysis of 21 Apiospora genomes using comparative genomics revels a genus with tremendous synthesis potential of carbohydrate active enzymes and secondary metabolites.</title>
        <authorList>
            <person name="Sorensen T."/>
        </authorList>
    </citation>
    <scope>NUCLEOTIDE SEQUENCE [LARGE SCALE GENOMIC DNA]</scope>
    <source>
        <strain evidence="7 8">CBS 114990</strain>
    </source>
</reference>
<dbReference type="Proteomes" id="UP001433268">
    <property type="component" value="Unassembled WGS sequence"/>
</dbReference>
<keyword evidence="3" id="KW-0378">Hydrolase</keyword>
<dbReference type="Pfam" id="PF00082">
    <property type="entry name" value="Peptidase_S8"/>
    <property type="match status" value="1"/>
</dbReference>
<dbReference type="InterPro" id="IPR015500">
    <property type="entry name" value="Peptidase_S8_subtilisin-rel"/>
</dbReference>
<dbReference type="PROSITE" id="PS00136">
    <property type="entry name" value="SUBTILASE_ASP"/>
    <property type="match status" value="1"/>
</dbReference>
<sequence>MSALQQAIQAIDRLHHVVDYLCTQPPCVQFCASLKVILIDLIRWLRSLHEDEYSKKEASALLEQLDNLCRLQDASYEVLPPGVMKPGNRYPAVALLLANSESATSAIRNVASSREAQRQRRMTLASLEAFVPQELEEEDIDISPSDTDLRYVSKEPPSVGKRSGRSTVHSSQIVSVPTRTKCWPASDSGVHWKKIVRRSPSGCFLWPIHIAPIFSRTHGGRTRIFPSLVLCQNFEAGSGIDYEEIRPDSEPPFCSYISAQDEAGLMMLKFIVKGRRLYFEESMDPSSYWEFDKPSVSSRSTFGSSPWMQQPWNKESVHFLLERRQNEEGHEVAGIFVTEPLLSVSIGRRVNATGVDQEMTYGQDSIKTKAEAQRGRLPLFSKPLHPMPKMLALGIMLVEIQLGRPIETLYTKAEWSKFCPQGKKNHNTDYKICKDIIAKRHFFDDISDPLELLIKTCIHPSDSFKPPQVRDEEGIRHALYLLINRLNVYLSKRKPYNVKPLTLSDSPPSTQSPTATPSPIPRSLPTVPESNITTHRPGHTMAQITNSPSTKDWFARMASLNYILNSKEGGVHKKVKIAVLDTGVDPDDAASAYIYGYRDFVNGNDSIKCDKTGHGTTSINLIFDMCESASVYAVRIFETDVANEDTKELAVKALDWCIKERMDVVCMACGFVDTSQELFDKVHEASGKMLILAAPTNESNAGEIAYPAQYDNDVMCIFSTNGAVTKSQHLNPSRGLGMYNFAILGEDIKTMSGEVRSGTSFSTAIAAGLVGRLLEFSRHSDCKGRISNASMLKVKYGMTKALISMAMKDSEFHRLKPWRLLPEGLRNQIPFGEHGYPHPKQREMARDYICNLISMFLGDAWQ</sequence>
<comment type="similarity">
    <text evidence="1">Belongs to the peptidase S8 family.</text>
</comment>
<gene>
    <name evidence="7" type="ORF">PG997_010639</name>
</gene>
<proteinExistence type="inferred from homology"/>
<feature type="domain" description="Peptidase S8/S53" evidence="6">
    <location>
        <begin position="573"/>
        <end position="776"/>
    </location>
</feature>
<keyword evidence="2" id="KW-0645">Protease</keyword>
<evidence type="ECO:0000256" key="5">
    <source>
        <dbReference type="SAM" id="MobiDB-lite"/>
    </source>
</evidence>
<protein>
    <submittedName>
        <fullName evidence="7">Subtilisin-like protein</fullName>
    </submittedName>
</protein>
<dbReference type="PRINTS" id="PR00723">
    <property type="entry name" value="SUBTILISIN"/>
</dbReference>
<dbReference type="InterPro" id="IPR000209">
    <property type="entry name" value="Peptidase_S8/S53_dom"/>
</dbReference>
<dbReference type="SUPFAM" id="SSF52743">
    <property type="entry name" value="Subtilisin-like"/>
    <property type="match status" value="1"/>
</dbReference>
<dbReference type="PANTHER" id="PTHR43806:SF11">
    <property type="entry name" value="CEREVISIN-RELATED"/>
    <property type="match status" value="1"/>
</dbReference>
<dbReference type="EMBL" id="JAQQWN010000008">
    <property type="protein sequence ID" value="KAK8070436.1"/>
    <property type="molecule type" value="Genomic_DNA"/>
</dbReference>
<evidence type="ECO:0000256" key="1">
    <source>
        <dbReference type="ARBA" id="ARBA00011073"/>
    </source>
</evidence>
<keyword evidence="8" id="KW-1185">Reference proteome</keyword>
<evidence type="ECO:0000259" key="6">
    <source>
        <dbReference type="Pfam" id="PF00082"/>
    </source>
</evidence>
<evidence type="ECO:0000313" key="8">
    <source>
        <dbReference type="Proteomes" id="UP001433268"/>
    </source>
</evidence>
<dbReference type="InterPro" id="IPR050131">
    <property type="entry name" value="Peptidase_S8_subtilisin-like"/>
</dbReference>
<organism evidence="7 8">
    <name type="scientific">Apiospora hydei</name>
    <dbReference type="NCBI Taxonomy" id="1337664"/>
    <lineage>
        <taxon>Eukaryota</taxon>
        <taxon>Fungi</taxon>
        <taxon>Dikarya</taxon>
        <taxon>Ascomycota</taxon>
        <taxon>Pezizomycotina</taxon>
        <taxon>Sordariomycetes</taxon>
        <taxon>Xylariomycetidae</taxon>
        <taxon>Amphisphaeriales</taxon>
        <taxon>Apiosporaceae</taxon>
        <taxon>Apiospora</taxon>
    </lineage>
</organism>
<dbReference type="GeneID" id="92048014"/>
<feature type="region of interest" description="Disordered" evidence="5">
    <location>
        <begin position="500"/>
        <end position="529"/>
    </location>
</feature>
<dbReference type="PANTHER" id="PTHR43806">
    <property type="entry name" value="PEPTIDASE S8"/>
    <property type="match status" value="1"/>
</dbReference>
<dbReference type="InterPro" id="IPR036852">
    <property type="entry name" value="Peptidase_S8/S53_dom_sf"/>
</dbReference>
<evidence type="ECO:0000256" key="4">
    <source>
        <dbReference type="ARBA" id="ARBA00022825"/>
    </source>
</evidence>
<accession>A0ABR1VGS1</accession>
<dbReference type="RefSeq" id="XP_066664244.1">
    <property type="nucleotide sequence ID" value="XM_066814954.1"/>
</dbReference>
<evidence type="ECO:0000256" key="2">
    <source>
        <dbReference type="ARBA" id="ARBA00022670"/>
    </source>
</evidence>